<dbReference type="Proteomes" id="UP000229893">
    <property type="component" value="Unassembled WGS sequence"/>
</dbReference>
<dbReference type="EMBL" id="PCWO01000013">
    <property type="protein sequence ID" value="PIR05104.1"/>
    <property type="molecule type" value="Genomic_DNA"/>
</dbReference>
<dbReference type="InterPro" id="IPR003500">
    <property type="entry name" value="RpiB_LacA_LacB"/>
</dbReference>
<name>A0A2H0N889_9BACT</name>
<dbReference type="GO" id="GO:0009052">
    <property type="term" value="P:pentose-phosphate shunt, non-oxidative branch"/>
    <property type="evidence" value="ECO:0007669"/>
    <property type="project" value="TreeGrafter"/>
</dbReference>
<keyword evidence="2" id="KW-0413">Isomerase</keyword>
<comment type="similarity">
    <text evidence="1">Belongs to the LacAB/RpiB family.</text>
</comment>
<dbReference type="SUPFAM" id="SSF89623">
    <property type="entry name" value="Ribose/Galactose isomerase RpiB/AlsB"/>
    <property type="match status" value="1"/>
</dbReference>
<dbReference type="Gene3D" id="3.40.1400.10">
    <property type="entry name" value="Sugar-phosphate isomerase, RpiB/LacA/LacB"/>
    <property type="match status" value="1"/>
</dbReference>
<sequence>MFLYIGADHKGFDLKEQLKKMLADQGYQPQDLGNLEKDLNDDYVDFARAVAEKVAASGGEARGIVICGSGAGVDITANKVDGVRSVLGVSTDQVFDARQDDDVNVLALGANFTEPIMAFNMIKILLSTPFLGEEKHRRRLDKLADIEKAQ</sequence>
<gene>
    <name evidence="2" type="ORF">COV57_00850</name>
</gene>
<evidence type="ECO:0000256" key="1">
    <source>
        <dbReference type="ARBA" id="ARBA00008754"/>
    </source>
</evidence>
<dbReference type="GO" id="GO:0019316">
    <property type="term" value="P:D-allose catabolic process"/>
    <property type="evidence" value="ECO:0007669"/>
    <property type="project" value="TreeGrafter"/>
</dbReference>
<dbReference type="AlphaFoldDB" id="A0A2H0N889"/>
<comment type="caution">
    <text evidence="2">The sequence shown here is derived from an EMBL/GenBank/DDBJ whole genome shotgun (WGS) entry which is preliminary data.</text>
</comment>
<organism evidence="2 3">
    <name type="scientific">Candidatus Liptonbacteria bacterium CG11_big_fil_rev_8_21_14_0_20_35_14</name>
    <dbReference type="NCBI Taxonomy" id="1974634"/>
    <lineage>
        <taxon>Bacteria</taxon>
        <taxon>Candidatus Liptoniibacteriota</taxon>
    </lineage>
</organism>
<evidence type="ECO:0000313" key="3">
    <source>
        <dbReference type="Proteomes" id="UP000229893"/>
    </source>
</evidence>
<protein>
    <submittedName>
        <fullName evidence="2">Ribose-5-phosphate isomerase</fullName>
    </submittedName>
</protein>
<dbReference type="InterPro" id="IPR036569">
    <property type="entry name" value="RpiB_LacA_LacB_sf"/>
</dbReference>
<evidence type="ECO:0000313" key="2">
    <source>
        <dbReference type="EMBL" id="PIR05104.1"/>
    </source>
</evidence>
<dbReference type="PIRSF" id="PIRSF005384">
    <property type="entry name" value="RpiB_LacA_B"/>
    <property type="match status" value="1"/>
</dbReference>
<dbReference type="PANTHER" id="PTHR30345:SF0">
    <property type="entry name" value="DNA DAMAGE-REPAIR_TOLERATION PROTEIN DRT102"/>
    <property type="match status" value="1"/>
</dbReference>
<dbReference type="NCBIfam" id="TIGR00689">
    <property type="entry name" value="rpiB_lacA_lacB"/>
    <property type="match status" value="1"/>
</dbReference>
<accession>A0A2H0N889</accession>
<dbReference type="Pfam" id="PF02502">
    <property type="entry name" value="LacAB_rpiB"/>
    <property type="match status" value="1"/>
</dbReference>
<dbReference type="GO" id="GO:0004751">
    <property type="term" value="F:ribose-5-phosphate isomerase activity"/>
    <property type="evidence" value="ECO:0007669"/>
    <property type="project" value="TreeGrafter"/>
</dbReference>
<proteinExistence type="inferred from homology"/>
<dbReference type="NCBIfam" id="NF004051">
    <property type="entry name" value="PRK05571.1"/>
    <property type="match status" value="1"/>
</dbReference>
<dbReference type="PANTHER" id="PTHR30345">
    <property type="entry name" value="RIBOSE-5-PHOSPHATE ISOMERASE B"/>
    <property type="match status" value="1"/>
</dbReference>
<reference evidence="2 3" key="1">
    <citation type="submission" date="2017-09" db="EMBL/GenBank/DDBJ databases">
        <title>Depth-based differentiation of microbial function through sediment-hosted aquifers and enrichment of novel symbionts in the deep terrestrial subsurface.</title>
        <authorList>
            <person name="Probst A.J."/>
            <person name="Ladd B."/>
            <person name="Jarett J.K."/>
            <person name="Geller-Mcgrath D.E."/>
            <person name="Sieber C.M."/>
            <person name="Emerson J.B."/>
            <person name="Anantharaman K."/>
            <person name="Thomas B.C."/>
            <person name="Malmstrom R."/>
            <person name="Stieglmeier M."/>
            <person name="Klingl A."/>
            <person name="Woyke T."/>
            <person name="Ryan C.M."/>
            <person name="Banfield J.F."/>
        </authorList>
    </citation>
    <scope>NUCLEOTIDE SEQUENCE [LARGE SCALE GENOMIC DNA]</scope>
    <source>
        <strain evidence="2">CG11_big_fil_rev_8_21_14_0_20_35_14</strain>
    </source>
</reference>